<dbReference type="OrthoDB" id="10039931at2759"/>
<sequence length="690" mass="78663">ERSECEKWIKIPEYKQQVVNWTQVFTKQGFTIEKTEIKETYTTNHISLAEKLEPMVERLYANYIANGRTIDDIPPELRRRFLEQSIDQWLNSKSPELDLTVLSRARLRGRPPTGRPPGTRLQKNTHEMEAPVENSTVNASPSPSIAFSAIVQTLIDSCAETKTFVLLNDLHSKYQTFRDNPRLGSVGDTDIHYTTQDTTFLPPKKSTLCEQTSDTNEDIIRPDDGSVDEINGSDNKQRDPIVMSCESDTKPFITDLLMSGPDSRRNTIFGQLFESNADLEPHVRTHVTDDHIQTSITKKSKFTFKCLAEECDHRFIAKINLIEHMLNSHRIEDTYECNDCDAVCLTTDEIIGHRHREHEMQTIVSTQEPCGEGFGRDTALRQHIQDIHTTSGQQSLSGELLDIDGYNRSDAVIVRQNANTITTHETTSDRYLKIGDNASKALYRRLRPKRHKCDYNGCHKRFADGRDLRLHRLIHSTDKPFKCTVNGCEYSCVTKYQLETHMNRHLGIKPYACTHEGCGKRFARKNNLQSHAFKHTAVGQRIHTTSGQQSLGAQLVDFDGFNGSDAVIVRQNANTITTHETTSGRHLKRRDNGGQGLKGRFRPKRCKCDYNGCHKAFADGRDLRLHRLTHSTDKPFKCTVNGCEYSCVTKYQFERHSNRHLGIKPYVCTHEGCGKGFSSKDCLQKHAIRH</sequence>
<protein>
    <recommendedName>
        <fullName evidence="11">C2H2-type domain-containing protein</fullName>
    </recommendedName>
</protein>
<dbReference type="PANTHER" id="PTHR46179:SF13">
    <property type="entry name" value="C2H2-TYPE DOMAIN-CONTAINING PROTEIN"/>
    <property type="match status" value="1"/>
</dbReference>
<reference evidence="12" key="1">
    <citation type="submission" date="2020-11" db="EMBL/GenBank/DDBJ databases">
        <authorList>
            <person name="Tran Van P."/>
        </authorList>
    </citation>
    <scope>NUCLEOTIDE SEQUENCE</scope>
</reference>
<evidence type="ECO:0000256" key="9">
    <source>
        <dbReference type="PROSITE-ProRule" id="PRU00042"/>
    </source>
</evidence>
<feature type="domain" description="C2H2-type" evidence="11">
    <location>
        <begin position="606"/>
        <end position="635"/>
    </location>
</feature>
<dbReference type="PANTHER" id="PTHR46179">
    <property type="entry name" value="ZINC FINGER PROTEIN"/>
    <property type="match status" value="1"/>
</dbReference>
<dbReference type="Proteomes" id="UP000759131">
    <property type="component" value="Unassembled WGS sequence"/>
</dbReference>
<evidence type="ECO:0000256" key="5">
    <source>
        <dbReference type="ARBA" id="ARBA00022833"/>
    </source>
</evidence>
<dbReference type="GO" id="GO:0006357">
    <property type="term" value="P:regulation of transcription by RNA polymerase II"/>
    <property type="evidence" value="ECO:0007669"/>
    <property type="project" value="TreeGrafter"/>
</dbReference>
<keyword evidence="8" id="KW-0539">Nucleus</keyword>
<feature type="non-terminal residue" evidence="12">
    <location>
        <position position="1"/>
    </location>
</feature>
<keyword evidence="5" id="KW-0862">Zinc</keyword>
<dbReference type="Gene3D" id="3.30.160.60">
    <property type="entry name" value="Classic Zinc Finger"/>
    <property type="match status" value="5"/>
</dbReference>
<gene>
    <name evidence="12" type="ORF">OSB1V03_LOCUS6013</name>
</gene>
<dbReference type="InterPro" id="IPR013087">
    <property type="entry name" value="Znf_C2H2_type"/>
</dbReference>
<feature type="domain" description="C2H2-type" evidence="11">
    <location>
        <begin position="636"/>
        <end position="665"/>
    </location>
</feature>
<dbReference type="SMART" id="SM00355">
    <property type="entry name" value="ZnF_C2H2"/>
    <property type="match status" value="9"/>
</dbReference>
<keyword evidence="7" id="KW-0804">Transcription</keyword>
<dbReference type="EMBL" id="CAJPIZ010003163">
    <property type="protein sequence ID" value="CAG2106009.1"/>
    <property type="molecule type" value="Genomic_DNA"/>
</dbReference>
<dbReference type="SUPFAM" id="SSF57667">
    <property type="entry name" value="beta-beta-alpha zinc fingers"/>
    <property type="match status" value="5"/>
</dbReference>
<evidence type="ECO:0000256" key="8">
    <source>
        <dbReference type="ARBA" id="ARBA00023242"/>
    </source>
</evidence>
<dbReference type="FunFam" id="3.30.160.60:FF:000125">
    <property type="entry name" value="Putative zinc finger protein 143"/>
    <property type="match status" value="1"/>
</dbReference>
<keyword evidence="4 9" id="KW-0863">Zinc-finger</keyword>
<dbReference type="InterPro" id="IPR036236">
    <property type="entry name" value="Znf_C2H2_sf"/>
</dbReference>
<name>A0A7R9PYK9_9ACAR</name>
<evidence type="ECO:0000256" key="4">
    <source>
        <dbReference type="ARBA" id="ARBA00022771"/>
    </source>
</evidence>
<feature type="domain" description="C2H2-type" evidence="11">
    <location>
        <begin position="481"/>
        <end position="510"/>
    </location>
</feature>
<dbReference type="InterPro" id="IPR051061">
    <property type="entry name" value="Zinc_finger_trans_reg"/>
</dbReference>
<feature type="domain" description="C2H2-type" evidence="11">
    <location>
        <begin position="666"/>
        <end position="690"/>
    </location>
</feature>
<dbReference type="PROSITE" id="PS00028">
    <property type="entry name" value="ZINC_FINGER_C2H2_1"/>
    <property type="match status" value="8"/>
</dbReference>
<organism evidence="12">
    <name type="scientific">Medioppia subpectinata</name>
    <dbReference type="NCBI Taxonomy" id="1979941"/>
    <lineage>
        <taxon>Eukaryota</taxon>
        <taxon>Metazoa</taxon>
        <taxon>Ecdysozoa</taxon>
        <taxon>Arthropoda</taxon>
        <taxon>Chelicerata</taxon>
        <taxon>Arachnida</taxon>
        <taxon>Acari</taxon>
        <taxon>Acariformes</taxon>
        <taxon>Sarcoptiformes</taxon>
        <taxon>Oribatida</taxon>
        <taxon>Brachypylina</taxon>
        <taxon>Oppioidea</taxon>
        <taxon>Oppiidae</taxon>
        <taxon>Medioppia</taxon>
    </lineage>
</organism>
<accession>A0A7R9PYK9</accession>
<keyword evidence="6" id="KW-0805">Transcription regulation</keyword>
<proteinExistence type="predicted"/>
<dbReference type="PROSITE" id="PS50157">
    <property type="entry name" value="ZINC_FINGER_C2H2_2"/>
    <property type="match status" value="7"/>
</dbReference>
<dbReference type="GO" id="GO:0008270">
    <property type="term" value="F:zinc ion binding"/>
    <property type="evidence" value="ECO:0007669"/>
    <property type="project" value="UniProtKB-KW"/>
</dbReference>
<evidence type="ECO:0000256" key="6">
    <source>
        <dbReference type="ARBA" id="ARBA00023015"/>
    </source>
</evidence>
<feature type="domain" description="C2H2-type" evidence="11">
    <location>
        <begin position="511"/>
        <end position="540"/>
    </location>
</feature>
<comment type="subcellular location">
    <subcellularLocation>
        <location evidence="1">Nucleus</location>
    </subcellularLocation>
</comment>
<evidence type="ECO:0000313" key="13">
    <source>
        <dbReference type="Proteomes" id="UP000759131"/>
    </source>
</evidence>
<evidence type="ECO:0000256" key="7">
    <source>
        <dbReference type="ARBA" id="ARBA00023163"/>
    </source>
</evidence>
<keyword evidence="3" id="KW-0677">Repeat</keyword>
<feature type="region of interest" description="Disordered" evidence="10">
    <location>
        <begin position="202"/>
        <end position="240"/>
    </location>
</feature>
<evidence type="ECO:0000256" key="1">
    <source>
        <dbReference type="ARBA" id="ARBA00004123"/>
    </source>
</evidence>
<feature type="compositionally biased region" description="Low complexity" evidence="10">
    <location>
        <begin position="110"/>
        <end position="121"/>
    </location>
</feature>
<evidence type="ECO:0000259" key="11">
    <source>
        <dbReference type="PROSITE" id="PS50157"/>
    </source>
</evidence>
<feature type="region of interest" description="Disordered" evidence="10">
    <location>
        <begin position="107"/>
        <end position="126"/>
    </location>
</feature>
<keyword evidence="2" id="KW-0479">Metal-binding</keyword>
<evidence type="ECO:0000256" key="10">
    <source>
        <dbReference type="SAM" id="MobiDB-lite"/>
    </source>
</evidence>
<dbReference type="Pfam" id="PF00096">
    <property type="entry name" value="zf-C2H2"/>
    <property type="match status" value="3"/>
</dbReference>
<evidence type="ECO:0000313" key="12">
    <source>
        <dbReference type="EMBL" id="CAD7625579.1"/>
    </source>
</evidence>
<dbReference type="EMBL" id="OC857738">
    <property type="protein sequence ID" value="CAD7625579.1"/>
    <property type="molecule type" value="Genomic_DNA"/>
</dbReference>
<evidence type="ECO:0000256" key="2">
    <source>
        <dbReference type="ARBA" id="ARBA00022723"/>
    </source>
</evidence>
<feature type="domain" description="C2H2-type" evidence="11">
    <location>
        <begin position="304"/>
        <end position="334"/>
    </location>
</feature>
<keyword evidence="13" id="KW-1185">Reference proteome</keyword>
<dbReference type="GO" id="GO:0005634">
    <property type="term" value="C:nucleus"/>
    <property type="evidence" value="ECO:0007669"/>
    <property type="project" value="UniProtKB-SubCell"/>
</dbReference>
<feature type="domain" description="C2H2-type" evidence="11">
    <location>
        <begin position="451"/>
        <end position="480"/>
    </location>
</feature>
<dbReference type="AlphaFoldDB" id="A0A7R9PYK9"/>
<evidence type="ECO:0000256" key="3">
    <source>
        <dbReference type="ARBA" id="ARBA00022737"/>
    </source>
</evidence>